<proteinExistence type="inferred from homology"/>
<dbReference type="Gene3D" id="3.40.50.720">
    <property type="entry name" value="NAD(P)-binding Rossmann-like Domain"/>
    <property type="match status" value="1"/>
</dbReference>
<keyword evidence="2" id="KW-0560">Oxidoreductase</keyword>
<accession>A0A9X2HM66</accession>
<dbReference type="EMBL" id="JAMLDY010000001">
    <property type="protein sequence ID" value="MCP3733538.1"/>
    <property type="molecule type" value="Genomic_DNA"/>
</dbReference>
<dbReference type="PANTHER" id="PTHR43943:SF17">
    <property type="entry name" value="3-PHENYLPROPIONATE-DIHYDRODIOL_CINNAMIC ACID-DIHYDRODIOL DEHYDROGENASE"/>
    <property type="match status" value="1"/>
</dbReference>
<dbReference type="PANTHER" id="PTHR43943">
    <property type="entry name" value="DEHYDROGENASE/REDUCTASE (SDR FAMILY) MEMBER 4"/>
    <property type="match status" value="1"/>
</dbReference>
<dbReference type="PRINTS" id="PR00081">
    <property type="entry name" value="GDHRDH"/>
</dbReference>
<evidence type="ECO:0000256" key="1">
    <source>
        <dbReference type="ARBA" id="ARBA00006484"/>
    </source>
</evidence>
<comment type="caution">
    <text evidence="3">The sequence shown here is derived from an EMBL/GenBank/DDBJ whole genome shotgun (WGS) entry which is preliminary data.</text>
</comment>
<dbReference type="AlphaFoldDB" id="A0A9X2HM66"/>
<dbReference type="FunFam" id="3.40.50.720:FF:000084">
    <property type="entry name" value="Short-chain dehydrogenase reductase"/>
    <property type="match status" value="1"/>
</dbReference>
<evidence type="ECO:0000313" key="3">
    <source>
        <dbReference type="EMBL" id="MCP3733538.1"/>
    </source>
</evidence>
<dbReference type="GO" id="GO:0016491">
    <property type="term" value="F:oxidoreductase activity"/>
    <property type="evidence" value="ECO:0007669"/>
    <property type="project" value="UniProtKB-KW"/>
</dbReference>
<reference evidence="3" key="1">
    <citation type="submission" date="2022-05" db="EMBL/GenBank/DDBJ databases">
        <title>Sphingomonas sp. strain RP10 Genome sequencing and assembly.</title>
        <authorList>
            <person name="Kim I."/>
        </authorList>
    </citation>
    <scope>NUCLEOTIDE SEQUENCE</scope>
    <source>
        <strain evidence="3">RP10</strain>
    </source>
</reference>
<organism evidence="3 4">
    <name type="scientific">Sphingomonas liriopis</name>
    <dbReference type="NCBI Taxonomy" id="2949094"/>
    <lineage>
        <taxon>Bacteria</taxon>
        <taxon>Pseudomonadati</taxon>
        <taxon>Pseudomonadota</taxon>
        <taxon>Alphaproteobacteria</taxon>
        <taxon>Sphingomonadales</taxon>
        <taxon>Sphingomonadaceae</taxon>
        <taxon>Sphingomonas</taxon>
    </lineage>
</organism>
<sequence length="249" mass="25535">MVDLSGKVALVTGGGRGVGLGIATALREAGARVMLSGRTAAVLAVAAERLADARYVVGDVRDEVACGAIVDGTVAAFGGIDILVNNAQEVPLGRIEDVTDAAFVAGFESGPLAAFRLMKLVAPAMRSRGGGVIFNLVSSAAVRWDMAGFGAYGAVKQAMRVLGRAAASEWGRDNIRVLSVAPHALSEAMERWIAAHADEAAAFFRTIPLGRLGDPHTDIGRAVAMLASDDAGYLTGATIPLDGGQASFD</sequence>
<dbReference type="SUPFAM" id="SSF51735">
    <property type="entry name" value="NAD(P)-binding Rossmann-fold domains"/>
    <property type="match status" value="1"/>
</dbReference>
<dbReference type="Proteomes" id="UP001139486">
    <property type="component" value="Unassembled WGS sequence"/>
</dbReference>
<dbReference type="RefSeq" id="WP_254287533.1">
    <property type="nucleotide sequence ID" value="NZ_JAMLDY010000001.1"/>
</dbReference>
<dbReference type="InterPro" id="IPR036291">
    <property type="entry name" value="NAD(P)-bd_dom_sf"/>
</dbReference>
<keyword evidence="4" id="KW-1185">Reference proteome</keyword>
<evidence type="ECO:0000313" key="4">
    <source>
        <dbReference type="Proteomes" id="UP001139486"/>
    </source>
</evidence>
<name>A0A9X2HM66_9SPHN</name>
<comment type="similarity">
    <text evidence="1">Belongs to the short-chain dehydrogenases/reductases (SDR) family.</text>
</comment>
<dbReference type="InterPro" id="IPR002347">
    <property type="entry name" value="SDR_fam"/>
</dbReference>
<evidence type="ECO:0000256" key="2">
    <source>
        <dbReference type="ARBA" id="ARBA00023002"/>
    </source>
</evidence>
<gene>
    <name evidence="3" type="ORF">M9979_01385</name>
</gene>
<dbReference type="Pfam" id="PF13561">
    <property type="entry name" value="adh_short_C2"/>
    <property type="match status" value="1"/>
</dbReference>
<protein>
    <submittedName>
        <fullName evidence="3">SDR family oxidoreductase</fullName>
    </submittedName>
</protein>